<accession>A0A9E8LWZ0</accession>
<evidence type="ECO:0000313" key="2">
    <source>
        <dbReference type="Proteomes" id="UP001164718"/>
    </source>
</evidence>
<sequence length="91" mass="10997">MDVLPGDKKMAVALYECCYSCLKRARMELGIDNIDEADRWIKEFWRCKRDLDKLIQRKKEYDRLTDLVHEMQKKGVDITILEKEKRPVRQH</sequence>
<dbReference type="KEGG" id="faf:OE104_02980"/>
<dbReference type="EMBL" id="CP106878">
    <property type="protein sequence ID" value="WAA10314.1"/>
    <property type="molecule type" value="Genomic_DNA"/>
</dbReference>
<gene>
    <name evidence="1" type="ORF">OE104_02980</name>
</gene>
<organism evidence="1 2">
    <name type="scientific">Fervidibacillus albus</name>
    <dbReference type="NCBI Taxonomy" id="2980026"/>
    <lineage>
        <taxon>Bacteria</taxon>
        <taxon>Bacillati</taxon>
        <taxon>Bacillota</taxon>
        <taxon>Bacilli</taxon>
        <taxon>Bacillales</taxon>
        <taxon>Bacillaceae</taxon>
        <taxon>Fervidibacillus</taxon>
    </lineage>
</organism>
<evidence type="ECO:0000313" key="1">
    <source>
        <dbReference type="EMBL" id="WAA10314.1"/>
    </source>
</evidence>
<dbReference type="AlphaFoldDB" id="A0A9E8LWZ0"/>
<reference evidence="1" key="1">
    <citation type="submission" date="2022-09" db="EMBL/GenBank/DDBJ databases">
        <title>Complete Genomes of Fervidibacillus albus and Fervidibacillus halotolerans isolated from tidal flat sediments.</title>
        <authorList>
            <person name="Kwon K.K."/>
            <person name="Yang S.-H."/>
            <person name="Park M.J."/>
            <person name="Oh H.-M."/>
        </authorList>
    </citation>
    <scope>NUCLEOTIDE SEQUENCE</scope>
    <source>
        <strain evidence="1">MEBiC13591</strain>
    </source>
</reference>
<keyword evidence="2" id="KW-1185">Reference proteome</keyword>
<dbReference type="Proteomes" id="UP001164718">
    <property type="component" value="Chromosome"/>
</dbReference>
<protein>
    <submittedName>
        <fullName evidence="1">Uncharacterized protein</fullName>
    </submittedName>
</protein>
<proteinExistence type="predicted"/>
<name>A0A9E8LWZ0_9BACI</name>
<dbReference type="RefSeq" id="WP_275418098.1">
    <property type="nucleotide sequence ID" value="NZ_CP106878.1"/>
</dbReference>